<dbReference type="AlphaFoldDB" id="A0A399SL26"/>
<dbReference type="RefSeq" id="WP_119430367.1">
    <property type="nucleotide sequence ID" value="NZ_QWGE01000001.1"/>
</dbReference>
<reference evidence="2" key="1">
    <citation type="submission" date="2018-08" db="EMBL/GenBank/DDBJ databases">
        <title>Mucilaginibacter sp. MYSH2.</title>
        <authorList>
            <person name="Seo T."/>
        </authorList>
    </citation>
    <scope>NUCLEOTIDE SEQUENCE [LARGE SCALE GENOMIC DNA]</scope>
    <source>
        <strain evidence="2">KIRAN</strain>
    </source>
</reference>
<evidence type="ECO:0000313" key="2">
    <source>
        <dbReference type="Proteomes" id="UP000266005"/>
    </source>
</evidence>
<gene>
    <name evidence="1" type="ORF">D1627_01035</name>
</gene>
<dbReference type="Proteomes" id="UP000266005">
    <property type="component" value="Unassembled WGS sequence"/>
</dbReference>
<accession>A0A399SL26</accession>
<comment type="caution">
    <text evidence="1">The sequence shown here is derived from an EMBL/GenBank/DDBJ whole genome shotgun (WGS) entry which is preliminary data.</text>
</comment>
<organism evidence="1 2">
    <name type="scientific">Pontibacter oryzae</name>
    <dbReference type="NCBI Taxonomy" id="2304593"/>
    <lineage>
        <taxon>Bacteria</taxon>
        <taxon>Pseudomonadati</taxon>
        <taxon>Bacteroidota</taxon>
        <taxon>Cytophagia</taxon>
        <taxon>Cytophagales</taxon>
        <taxon>Hymenobacteraceae</taxon>
        <taxon>Pontibacter</taxon>
    </lineage>
</organism>
<dbReference type="EMBL" id="QWGE01000001">
    <property type="protein sequence ID" value="RIJ42485.1"/>
    <property type="molecule type" value="Genomic_DNA"/>
</dbReference>
<keyword evidence="2" id="KW-1185">Reference proteome</keyword>
<dbReference type="OrthoDB" id="1494137at2"/>
<sequence length="101" mass="12005">MEEMFLLIYHGKPQSQTGDLEDIGGAYIKCWIESENFKQADIVARNEIEEMNWNVLVLDEAYTITREDYLEDKNGLEYYEQALIDKQVYVFHTYPVKEKED</sequence>
<protein>
    <submittedName>
        <fullName evidence="1">Uncharacterized protein</fullName>
    </submittedName>
</protein>
<proteinExistence type="predicted"/>
<name>A0A399SL26_9BACT</name>
<evidence type="ECO:0000313" key="1">
    <source>
        <dbReference type="EMBL" id="RIJ42485.1"/>
    </source>
</evidence>